<keyword evidence="2" id="KW-1185">Reference proteome</keyword>
<dbReference type="Proteomes" id="UP000318242">
    <property type="component" value="Unassembled WGS sequence"/>
</dbReference>
<evidence type="ECO:0000313" key="1">
    <source>
        <dbReference type="EMBL" id="GEA61998.1"/>
    </source>
</evidence>
<proteinExistence type="predicted"/>
<dbReference type="InterPro" id="IPR010921">
    <property type="entry name" value="Trp_repressor/repl_initiator"/>
</dbReference>
<protein>
    <recommendedName>
        <fullName evidence="3">Transposase</fullName>
    </recommendedName>
</protein>
<dbReference type="GO" id="GO:0043565">
    <property type="term" value="F:sequence-specific DNA binding"/>
    <property type="evidence" value="ECO:0007669"/>
    <property type="project" value="InterPro"/>
</dbReference>
<dbReference type="SUPFAM" id="SSF48295">
    <property type="entry name" value="TrpR-like"/>
    <property type="match status" value="1"/>
</dbReference>
<sequence>MTKRTRRTFSSEFKLKPVQLVVDQGYSMDEASQSYEWEQVCHGKMGKAAKTREERPYA</sequence>
<evidence type="ECO:0000313" key="2">
    <source>
        <dbReference type="Proteomes" id="UP000318242"/>
    </source>
</evidence>
<reference evidence="1 2" key="1">
    <citation type="submission" date="2019-06" db="EMBL/GenBank/DDBJ databases">
        <title>Whole genome shotgun sequence of Vibrio comitans NBRC 102076.</title>
        <authorList>
            <person name="Hosoyama A."/>
            <person name="Uohara A."/>
            <person name="Ohji S."/>
            <person name="Ichikawa N."/>
        </authorList>
    </citation>
    <scope>NUCLEOTIDE SEQUENCE [LARGE SCALE GENOMIC DNA]</scope>
    <source>
        <strain evidence="1 2">NBRC 102076</strain>
    </source>
</reference>
<accession>A0A4Y3IT67</accession>
<evidence type="ECO:0008006" key="3">
    <source>
        <dbReference type="Google" id="ProtNLM"/>
    </source>
</evidence>
<gene>
    <name evidence="1" type="ORF">VCO01S_31910</name>
</gene>
<name>A0A4Y3IT67_9VIBR</name>
<organism evidence="1 2">
    <name type="scientific">Vibrio comitans NBRC 102076</name>
    <dbReference type="NCBI Taxonomy" id="1219078"/>
    <lineage>
        <taxon>Bacteria</taxon>
        <taxon>Pseudomonadati</taxon>
        <taxon>Pseudomonadota</taxon>
        <taxon>Gammaproteobacteria</taxon>
        <taxon>Vibrionales</taxon>
        <taxon>Vibrionaceae</taxon>
        <taxon>Vibrio</taxon>
    </lineage>
</organism>
<comment type="caution">
    <text evidence="1">The sequence shown here is derived from an EMBL/GenBank/DDBJ whole genome shotgun (WGS) entry which is preliminary data.</text>
</comment>
<dbReference type="EMBL" id="BJLH01000015">
    <property type="protein sequence ID" value="GEA61998.1"/>
    <property type="molecule type" value="Genomic_DNA"/>
</dbReference>
<dbReference type="AlphaFoldDB" id="A0A4Y3IT67"/>